<sequence>MLNLFQHLTSSSRTIIILNINNTFTTRIYIVLYNQYIILGGTHLKVVYYKRMKNLFLLLVLLPILVFSQENEPVVFVGFINKEPVFDNYKKHKLYNPDDLFEDSILVYPETYALVKVQDSTIVYTTNDQTIVSVNGKETTYNLYSAFIAIDSLGSVYVTDYDDALKVKKLTSGKIVDTGIKGYVVSILDTDLYVTREHDPNIIHTNADLFKINLETKLTTKVATNISGEDTIVFNSGLYIYDTILKDGTFQPAVYDVKKDKYIMLELSDTFSNSLVYDNYIDRKLVFYKNIKHPKTTQFSTYGISY</sequence>
<reference evidence="1" key="1">
    <citation type="submission" date="2022-07" db="EMBL/GenBank/DDBJ databases">
        <title>Taxonomy of Novel Oxalotrophic and Methylotrophic Bacteria.</title>
        <authorList>
            <person name="Sahin N."/>
            <person name="Tani A."/>
        </authorList>
    </citation>
    <scope>NUCLEOTIDE SEQUENCE</scope>
    <source>
        <strain evidence="1">Y10</strain>
    </source>
</reference>
<keyword evidence="2" id="KW-1185">Reference proteome</keyword>
<dbReference type="Proteomes" id="UP001143543">
    <property type="component" value="Unassembled WGS sequence"/>
</dbReference>
<name>A0ABQ5MEH5_9FLAO</name>
<evidence type="ECO:0000313" key="2">
    <source>
        <dbReference type="Proteomes" id="UP001143543"/>
    </source>
</evidence>
<comment type="caution">
    <text evidence="1">The sequence shown here is derived from an EMBL/GenBank/DDBJ whole genome shotgun (WGS) entry which is preliminary data.</text>
</comment>
<dbReference type="EMBL" id="BRVO01000001">
    <property type="protein sequence ID" value="GLB47758.1"/>
    <property type="molecule type" value="Genomic_DNA"/>
</dbReference>
<protein>
    <submittedName>
        <fullName evidence="1">Uncharacterized protein</fullName>
    </submittedName>
</protein>
<gene>
    <name evidence="1" type="ORF">Y10_01260</name>
</gene>
<organism evidence="1 2">
    <name type="scientific">Neptunitalea lumnitzerae</name>
    <dbReference type="NCBI Taxonomy" id="2965509"/>
    <lineage>
        <taxon>Bacteria</taxon>
        <taxon>Pseudomonadati</taxon>
        <taxon>Bacteroidota</taxon>
        <taxon>Flavobacteriia</taxon>
        <taxon>Flavobacteriales</taxon>
        <taxon>Flavobacteriaceae</taxon>
        <taxon>Neptunitalea</taxon>
    </lineage>
</organism>
<accession>A0ABQ5MEH5</accession>
<evidence type="ECO:0000313" key="1">
    <source>
        <dbReference type="EMBL" id="GLB47758.1"/>
    </source>
</evidence>
<proteinExistence type="predicted"/>